<evidence type="ECO:0000313" key="2">
    <source>
        <dbReference type="Proteomes" id="UP000593568"/>
    </source>
</evidence>
<organism evidence="1 2">
    <name type="scientific">Gossypium trilobum</name>
    <dbReference type="NCBI Taxonomy" id="34281"/>
    <lineage>
        <taxon>Eukaryota</taxon>
        <taxon>Viridiplantae</taxon>
        <taxon>Streptophyta</taxon>
        <taxon>Embryophyta</taxon>
        <taxon>Tracheophyta</taxon>
        <taxon>Spermatophyta</taxon>
        <taxon>Magnoliopsida</taxon>
        <taxon>eudicotyledons</taxon>
        <taxon>Gunneridae</taxon>
        <taxon>Pentapetalae</taxon>
        <taxon>rosids</taxon>
        <taxon>malvids</taxon>
        <taxon>Malvales</taxon>
        <taxon>Malvaceae</taxon>
        <taxon>Malvoideae</taxon>
        <taxon>Gossypium</taxon>
    </lineage>
</organism>
<comment type="caution">
    <text evidence="1">The sequence shown here is derived from an EMBL/GenBank/DDBJ whole genome shotgun (WGS) entry which is preliminary data.</text>
</comment>
<accession>A0A7J9FC72</accession>
<keyword evidence="2" id="KW-1185">Reference proteome</keyword>
<gene>
    <name evidence="1" type="ORF">Gotri_000725</name>
</gene>
<sequence length="57" mass="6645">PTYLILRISSLSLPPPPSVTGLDLSTPSRHQIEERKRFMLKRRTTENNRKSAHKLFE</sequence>
<evidence type="ECO:0000313" key="1">
    <source>
        <dbReference type="EMBL" id="MBA0782919.1"/>
    </source>
</evidence>
<name>A0A7J9FC72_9ROSI</name>
<dbReference type="EMBL" id="JABEZW010000013">
    <property type="protein sequence ID" value="MBA0782919.1"/>
    <property type="molecule type" value="Genomic_DNA"/>
</dbReference>
<reference evidence="1 2" key="1">
    <citation type="journal article" date="2019" name="Genome Biol. Evol.">
        <title>Insights into the evolution of the New World diploid cottons (Gossypium, subgenus Houzingenia) based on genome sequencing.</title>
        <authorList>
            <person name="Grover C.E."/>
            <person name="Arick M.A. 2nd"/>
            <person name="Thrash A."/>
            <person name="Conover J.L."/>
            <person name="Sanders W.S."/>
            <person name="Peterson D.G."/>
            <person name="Frelichowski J.E."/>
            <person name="Scheffler J.A."/>
            <person name="Scheffler B.E."/>
            <person name="Wendel J.F."/>
        </authorList>
    </citation>
    <scope>NUCLEOTIDE SEQUENCE [LARGE SCALE GENOMIC DNA]</scope>
    <source>
        <strain evidence="1">8</strain>
        <tissue evidence="1">Leaf</tissue>
    </source>
</reference>
<protein>
    <submittedName>
        <fullName evidence="1">Uncharacterized protein</fullName>
    </submittedName>
</protein>
<feature type="non-terminal residue" evidence="1">
    <location>
        <position position="57"/>
    </location>
</feature>
<dbReference type="AlphaFoldDB" id="A0A7J9FC72"/>
<proteinExistence type="predicted"/>
<dbReference type="Proteomes" id="UP000593568">
    <property type="component" value="Unassembled WGS sequence"/>
</dbReference>